<evidence type="ECO:0000313" key="3">
    <source>
        <dbReference type="Proteomes" id="UP000076580"/>
    </source>
</evidence>
<feature type="region of interest" description="Disordered" evidence="1">
    <location>
        <begin position="114"/>
        <end position="140"/>
    </location>
</feature>
<feature type="region of interest" description="Disordered" evidence="1">
    <location>
        <begin position="22"/>
        <end position="81"/>
    </location>
</feature>
<feature type="compositionally biased region" description="Basic and acidic residues" evidence="1">
    <location>
        <begin position="114"/>
        <end position="123"/>
    </location>
</feature>
<reference evidence="2 3" key="1">
    <citation type="journal article" date="2016" name="Sci. Rep.">
        <title>Insights into Adaptations to a Near-Obligate Nematode Endoparasitic Lifestyle from the Finished Genome of Drechmeria coniospora.</title>
        <authorList>
            <person name="Zhang L."/>
            <person name="Zhou Z."/>
            <person name="Guo Q."/>
            <person name="Fokkens L."/>
            <person name="Miskei M."/>
            <person name="Pocsi I."/>
            <person name="Zhang W."/>
            <person name="Chen M."/>
            <person name="Wang L."/>
            <person name="Sun Y."/>
            <person name="Donzelli B.G."/>
            <person name="Gibson D.M."/>
            <person name="Nelson D.R."/>
            <person name="Luo J.G."/>
            <person name="Rep M."/>
            <person name="Liu H."/>
            <person name="Yang S."/>
            <person name="Wang J."/>
            <person name="Krasnoff S.B."/>
            <person name="Xu Y."/>
            <person name="Molnar I."/>
            <person name="Lin M."/>
        </authorList>
    </citation>
    <scope>NUCLEOTIDE SEQUENCE [LARGE SCALE GENOMIC DNA]</scope>
    <source>
        <strain evidence="2 3">ARSEF 6962</strain>
    </source>
</reference>
<keyword evidence="3" id="KW-1185">Reference proteome</keyword>
<evidence type="ECO:0000313" key="2">
    <source>
        <dbReference type="EMBL" id="KYK54465.1"/>
    </source>
</evidence>
<protein>
    <submittedName>
        <fullName evidence="2">Uncharacterized protein</fullName>
    </submittedName>
</protein>
<dbReference type="Proteomes" id="UP000076580">
    <property type="component" value="Chromosome 03"/>
</dbReference>
<name>A0A151GBP2_DRECN</name>
<dbReference type="EMBL" id="LAYC01000003">
    <property type="protein sequence ID" value="KYK54465.1"/>
    <property type="molecule type" value="Genomic_DNA"/>
</dbReference>
<dbReference type="RefSeq" id="XP_040653817.1">
    <property type="nucleotide sequence ID" value="XM_040803713.1"/>
</dbReference>
<proteinExistence type="predicted"/>
<organism evidence="2 3">
    <name type="scientific">Drechmeria coniospora</name>
    <name type="common">Nematophagous fungus</name>
    <name type="synonym">Meria coniospora</name>
    <dbReference type="NCBI Taxonomy" id="98403"/>
    <lineage>
        <taxon>Eukaryota</taxon>
        <taxon>Fungi</taxon>
        <taxon>Dikarya</taxon>
        <taxon>Ascomycota</taxon>
        <taxon>Pezizomycotina</taxon>
        <taxon>Sordariomycetes</taxon>
        <taxon>Hypocreomycetidae</taxon>
        <taxon>Hypocreales</taxon>
        <taxon>Ophiocordycipitaceae</taxon>
        <taxon>Drechmeria</taxon>
    </lineage>
</organism>
<feature type="region of interest" description="Disordered" evidence="1">
    <location>
        <begin position="211"/>
        <end position="239"/>
    </location>
</feature>
<evidence type="ECO:0000256" key="1">
    <source>
        <dbReference type="SAM" id="MobiDB-lite"/>
    </source>
</evidence>
<dbReference type="AlphaFoldDB" id="A0A151GBP2"/>
<dbReference type="GeneID" id="63719066"/>
<accession>A0A151GBP2</accession>
<sequence>MAASGDQPWVFHASHRLRLAGRGFRATHGSGQRLAASSSPWPQPSLAVSRQHGHPRRPTTASSLDEGSAGRSTHALRERGAGVAASASSIATLNPEAWGRTPGCPLLLRAREAGRNEDADTRQEPISFAPTPQAQTGDGPPWGFAVPFLCKVPTYTTSAHTAQVRYVCTSVCRMGASTVQVGTASQPASQPASQSANKPAIGDTASIAWLARPCDSWEPPPHVEPEPAPRWAVSRSKSG</sequence>
<comment type="caution">
    <text evidence="2">The sequence shown here is derived from an EMBL/GenBank/DDBJ whole genome shotgun (WGS) entry which is preliminary data.</text>
</comment>
<dbReference type="InParanoid" id="A0A151GBP2"/>
<gene>
    <name evidence="2" type="ORF">DCS_06423</name>
</gene>